<sequence length="149" mass="15542">MSTSGNEYDEPGVNHPDRRDTDEVADTATSTGEAAPRDADGGSRATAPGEAGDHHGHDGGRETMTVDEAQRSGALGERGEQKMPAMSENNATASDKLDGLVAQMRADLAGESVATVEHALRGRIEQAGLEVSDAEFGDLVHRIAADTDD</sequence>
<evidence type="ECO:0000256" key="1">
    <source>
        <dbReference type="SAM" id="MobiDB-lite"/>
    </source>
</evidence>
<dbReference type="Proteomes" id="UP001291912">
    <property type="component" value="Unassembled WGS sequence"/>
</dbReference>
<keyword evidence="3" id="KW-1185">Reference proteome</keyword>
<organism evidence="2 3">
    <name type="scientific">Microbacterium aquimaris</name>
    <dbReference type="NCBI Taxonomy" id="459816"/>
    <lineage>
        <taxon>Bacteria</taxon>
        <taxon>Bacillati</taxon>
        <taxon>Actinomycetota</taxon>
        <taxon>Actinomycetes</taxon>
        <taxon>Micrococcales</taxon>
        <taxon>Microbacteriaceae</taxon>
        <taxon>Microbacterium</taxon>
    </lineage>
</organism>
<gene>
    <name evidence="2" type="ORF">R2Q92_00015</name>
</gene>
<reference evidence="2 3" key="1">
    <citation type="submission" date="2023-10" db="EMBL/GenBank/DDBJ databases">
        <title>Microbacterium xanthum sp. nov., isolated from seaweed.</title>
        <authorList>
            <person name="Lee S.D."/>
        </authorList>
    </citation>
    <scope>NUCLEOTIDE SEQUENCE [LARGE SCALE GENOMIC DNA]</scope>
    <source>
        <strain evidence="2 3">KCTC 19124</strain>
    </source>
</reference>
<dbReference type="EMBL" id="JAWJYN010000001">
    <property type="protein sequence ID" value="MDZ8160205.1"/>
    <property type="molecule type" value="Genomic_DNA"/>
</dbReference>
<comment type="caution">
    <text evidence="2">The sequence shown here is derived from an EMBL/GenBank/DDBJ whole genome shotgun (WGS) entry which is preliminary data.</text>
</comment>
<accession>A0ABU5N298</accession>
<feature type="compositionally biased region" description="Basic and acidic residues" evidence="1">
    <location>
        <begin position="51"/>
        <end position="61"/>
    </location>
</feature>
<protein>
    <submittedName>
        <fullName evidence="2">Uncharacterized protein</fullName>
    </submittedName>
</protein>
<proteinExistence type="predicted"/>
<evidence type="ECO:0000313" key="3">
    <source>
        <dbReference type="Proteomes" id="UP001291912"/>
    </source>
</evidence>
<name>A0ABU5N298_9MICO</name>
<feature type="region of interest" description="Disordered" evidence="1">
    <location>
        <begin position="1"/>
        <end position="98"/>
    </location>
</feature>
<evidence type="ECO:0000313" key="2">
    <source>
        <dbReference type="EMBL" id="MDZ8160205.1"/>
    </source>
</evidence>
<dbReference type="RefSeq" id="WP_194422958.1">
    <property type="nucleotide sequence ID" value="NZ_BAAAPT010000001.1"/>
</dbReference>